<keyword evidence="1" id="KW-0812">Transmembrane</keyword>
<dbReference type="AlphaFoldDB" id="A0AAU9CMB6"/>
<dbReference type="KEGG" id="fax:FUAX_15850"/>
<dbReference type="Proteomes" id="UP001348817">
    <property type="component" value="Chromosome"/>
</dbReference>
<keyword evidence="1" id="KW-1133">Transmembrane helix</keyword>
<feature type="transmembrane region" description="Helical" evidence="1">
    <location>
        <begin position="36"/>
        <end position="61"/>
    </location>
</feature>
<accession>A0AAU9CMB6</accession>
<dbReference type="InterPro" id="IPR019629">
    <property type="entry name" value="Uncharacterised_HI1736/YgjV"/>
</dbReference>
<sequence>MNDAVGFFALSIALFAMSNKDMIKLRRWHLLSSVLYIVYGILTSAYPVILGAVLYCGIHAWHIYRESKLKL</sequence>
<reference evidence="2 3" key="1">
    <citation type="submission" date="2021-12" db="EMBL/GenBank/DDBJ databases">
        <title>Genome sequencing of bacteria with rrn-lacking chromosome and rrn-plasmid.</title>
        <authorList>
            <person name="Anda M."/>
            <person name="Iwasaki W."/>
        </authorList>
    </citation>
    <scope>NUCLEOTIDE SEQUENCE [LARGE SCALE GENOMIC DNA]</scope>
    <source>
        <strain evidence="2 3">DSM 100852</strain>
    </source>
</reference>
<evidence type="ECO:0008006" key="4">
    <source>
        <dbReference type="Google" id="ProtNLM"/>
    </source>
</evidence>
<dbReference type="Pfam" id="PF10688">
    <property type="entry name" value="Imp-YgjV"/>
    <property type="match status" value="1"/>
</dbReference>
<dbReference type="RefSeq" id="WP_421825157.1">
    <property type="nucleotide sequence ID" value="NZ_AP025314.1"/>
</dbReference>
<protein>
    <recommendedName>
        <fullName evidence="4">Inner membrane protein</fullName>
    </recommendedName>
</protein>
<keyword evidence="1" id="KW-0472">Membrane</keyword>
<evidence type="ECO:0000313" key="3">
    <source>
        <dbReference type="Proteomes" id="UP001348817"/>
    </source>
</evidence>
<gene>
    <name evidence="2" type="ORF">FUAX_15850</name>
</gene>
<dbReference type="EMBL" id="AP025314">
    <property type="protein sequence ID" value="BDD09153.1"/>
    <property type="molecule type" value="Genomic_DNA"/>
</dbReference>
<proteinExistence type="predicted"/>
<name>A0AAU9CMB6_9BACT</name>
<evidence type="ECO:0000313" key="2">
    <source>
        <dbReference type="EMBL" id="BDD09153.1"/>
    </source>
</evidence>
<evidence type="ECO:0000256" key="1">
    <source>
        <dbReference type="SAM" id="Phobius"/>
    </source>
</evidence>
<keyword evidence="3" id="KW-1185">Reference proteome</keyword>
<organism evidence="2 3">
    <name type="scientific">Fulvitalea axinellae</name>
    <dbReference type="NCBI Taxonomy" id="1182444"/>
    <lineage>
        <taxon>Bacteria</taxon>
        <taxon>Pseudomonadati</taxon>
        <taxon>Bacteroidota</taxon>
        <taxon>Cytophagia</taxon>
        <taxon>Cytophagales</taxon>
        <taxon>Persicobacteraceae</taxon>
        <taxon>Fulvitalea</taxon>
    </lineage>
</organism>